<evidence type="ECO:0000313" key="2">
    <source>
        <dbReference type="EMBL" id="KAF3077696.1"/>
    </source>
</evidence>
<proteinExistence type="predicted"/>
<reference evidence="2 3" key="1">
    <citation type="submission" date="2019-06" db="EMBL/GenBank/DDBJ databases">
        <authorList>
            <person name="Palmer J.M."/>
        </authorList>
    </citation>
    <scope>NUCLEOTIDE SEQUENCE [LARGE SCALE GENOMIC DNA]</scope>
    <source>
        <strain evidence="2 3">TWF102</strain>
    </source>
</reference>
<name>A0A7C8NC69_ORBOL</name>
<dbReference type="AlphaFoldDB" id="A0A7C8NC69"/>
<evidence type="ECO:0000313" key="3">
    <source>
        <dbReference type="Proteomes" id="UP000475325"/>
    </source>
</evidence>
<dbReference type="EMBL" id="WIQW01000352">
    <property type="protein sequence ID" value="KAF3077696.1"/>
    <property type="molecule type" value="Genomic_DNA"/>
</dbReference>
<organism evidence="2 3">
    <name type="scientific">Orbilia oligospora</name>
    <name type="common">Nematode-trapping fungus</name>
    <name type="synonym">Arthrobotrys oligospora</name>
    <dbReference type="NCBI Taxonomy" id="2813651"/>
    <lineage>
        <taxon>Eukaryota</taxon>
        <taxon>Fungi</taxon>
        <taxon>Dikarya</taxon>
        <taxon>Ascomycota</taxon>
        <taxon>Pezizomycotina</taxon>
        <taxon>Orbiliomycetes</taxon>
        <taxon>Orbiliales</taxon>
        <taxon>Orbiliaceae</taxon>
        <taxon>Orbilia</taxon>
    </lineage>
</organism>
<sequence>MSKRKATAESLTSEEIQTRKKNVEKVLSWRNNLTGWAKEELRLKNNWSSKKSLQKNRLHKKSAYVNGSREEKKALDLKWEETYSEVKLQEFLADQKKKYEETHGTVPPKTRGWSTVEKRLGKRFNPYEEIQSFSYFPVLIPEGPGHDELRSISDTRSRAWLSRWEKRAKKENELEEEELDIEDDDEWEDIEE</sequence>
<feature type="region of interest" description="Disordered" evidence="1">
    <location>
        <begin position="169"/>
        <end position="192"/>
    </location>
</feature>
<dbReference type="Proteomes" id="UP000475325">
    <property type="component" value="Unassembled WGS sequence"/>
</dbReference>
<feature type="compositionally biased region" description="Acidic residues" evidence="1">
    <location>
        <begin position="173"/>
        <end position="192"/>
    </location>
</feature>
<comment type="caution">
    <text evidence="2">The sequence shown here is derived from an EMBL/GenBank/DDBJ whole genome shotgun (WGS) entry which is preliminary data.</text>
</comment>
<gene>
    <name evidence="2" type="ORF">TWF102_006517</name>
</gene>
<protein>
    <submittedName>
        <fullName evidence="2">Uncharacterized protein</fullName>
    </submittedName>
</protein>
<evidence type="ECO:0000256" key="1">
    <source>
        <dbReference type="SAM" id="MobiDB-lite"/>
    </source>
</evidence>
<accession>A0A7C8NC69</accession>